<reference evidence="1 2" key="1">
    <citation type="submission" date="2024-01" db="EMBL/GenBank/DDBJ databases">
        <title>The genomes of 5 underutilized Papilionoideae crops provide insights into root nodulation and disease resistanc.</title>
        <authorList>
            <person name="Jiang F."/>
        </authorList>
    </citation>
    <scope>NUCLEOTIDE SEQUENCE [LARGE SCALE GENOMIC DNA]</scope>
    <source>
        <strain evidence="1">JINMINGXINNONG_FW02</strain>
        <tissue evidence="1">Leaves</tissue>
    </source>
</reference>
<dbReference type="AlphaFoldDB" id="A0AAN9QCX9"/>
<keyword evidence="2" id="KW-1185">Reference proteome</keyword>
<sequence>MFMDSTSLQSVQKMELAFHSLHRHIYPNVKHQFYNSVAHVVELCVGIDITAIPARYDGALFIQAGVCQIEGCSHVAVDAVKRKTTTVLFQYGWACLNAEDVLFHLADVLSLGWMISFLILYQL</sequence>
<gene>
    <name evidence="1" type="ORF">VNO80_29935</name>
</gene>
<comment type="caution">
    <text evidence="1">The sequence shown here is derived from an EMBL/GenBank/DDBJ whole genome shotgun (WGS) entry which is preliminary data.</text>
</comment>
<dbReference type="Proteomes" id="UP001374584">
    <property type="component" value="Unassembled WGS sequence"/>
</dbReference>
<proteinExistence type="predicted"/>
<dbReference type="EMBL" id="JAYMYR010000011">
    <property type="protein sequence ID" value="KAK7333170.1"/>
    <property type="molecule type" value="Genomic_DNA"/>
</dbReference>
<evidence type="ECO:0000313" key="2">
    <source>
        <dbReference type="Proteomes" id="UP001374584"/>
    </source>
</evidence>
<evidence type="ECO:0000313" key="1">
    <source>
        <dbReference type="EMBL" id="KAK7333170.1"/>
    </source>
</evidence>
<organism evidence="1 2">
    <name type="scientific">Phaseolus coccineus</name>
    <name type="common">Scarlet runner bean</name>
    <name type="synonym">Phaseolus multiflorus</name>
    <dbReference type="NCBI Taxonomy" id="3886"/>
    <lineage>
        <taxon>Eukaryota</taxon>
        <taxon>Viridiplantae</taxon>
        <taxon>Streptophyta</taxon>
        <taxon>Embryophyta</taxon>
        <taxon>Tracheophyta</taxon>
        <taxon>Spermatophyta</taxon>
        <taxon>Magnoliopsida</taxon>
        <taxon>eudicotyledons</taxon>
        <taxon>Gunneridae</taxon>
        <taxon>Pentapetalae</taxon>
        <taxon>rosids</taxon>
        <taxon>fabids</taxon>
        <taxon>Fabales</taxon>
        <taxon>Fabaceae</taxon>
        <taxon>Papilionoideae</taxon>
        <taxon>50 kb inversion clade</taxon>
        <taxon>NPAAA clade</taxon>
        <taxon>indigoferoid/millettioid clade</taxon>
        <taxon>Phaseoleae</taxon>
        <taxon>Phaseolus</taxon>
    </lineage>
</organism>
<accession>A0AAN9QCX9</accession>
<name>A0AAN9QCX9_PHACN</name>
<protein>
    <submittedName>
        <fullName evidence="1">Uncharacterized protein</fullName>
    </submittedName>
</protein>